<name>Q1J3G8_DEIGD</name>
<dbReference type="HOGENOM" id="CLU_1710253_0_0_0"/>
<keyword evidence="2" id="KW-1185">Reference proteome</keyword>
<proteinExistence type="predicted"/>
<reference evidence="1" key="1">
    <citation type="submission" date="2006-04" db="EMBL/GenBank/DDBJ databases">
        <title>Complete sequence of plasmid1 pDGEO01 of Deinococcus geothermalis DSM 11300.</title>
        <authorList>
            <consortium name="US DOE Joint Genome Institute"/>
            <person name="Copeland A."/>
            <person name="Lucas S."/>
            <person name="Lapidus A."/>
            <person name="Barry K."/>
            <person name="Detter J.C."/>
            <person name="Glavina del Rio T."/>
            <person name="Hammon N."/>
            <person name="Israni S."/>
            <person name="Dalin E."/>
            <person name="Tice H."/>
            <person name="Pitluck S."/>
            <person name="Brettin T."/>
            <person name="Bruce D."/>
            <person name="Han C."/>
            <person name="Tapia R."/>
            <person name="Saunders E."/>
            <person name="Gilna P."/>
            <person name="Schmutz J."/>
            <person name="Larimer F."/>
            <person name="Land M."/>
            <person name="Hauser L."/>
            <person name="Kyrpides N."/>
            <person name="Kim E."/>
            <person name="Daly M.J."/>
            <person name="Fredrickson J.K."/>
            <person name="Makarova K.S."/>
            <person name="Gaidamakova E.K."/>
            <person name="Zhai M."/>
            <person name="Richardson P."/>
        </authorList>
    </citation>
    <scope>NUCLEOTIDE SEQUENCE</scope>
    <source>
        <strain evidence="1">DSM 11300</strain>
        <plasmid evidence="1">pDGEO01</plasmid>
    </source>
</reference>
<evidence type="ECO:0000313" key="1">
    <source>
        <dbReference type="EMBL" id="ABF43966.1"/>
    </source>
</evidence>
<dbReference type="Proteomes" id="UP000002431">
    <property type="component" value="Plasmid pDGEO01"/>
</dbReference>
<gene>
    <name evidence="1" type="ordered locus">Dgeo_2532</name>
</gene>
<accession>Q1J3G8</accession>
<protein>
    <submittedName>
        <fullName evidence="1">IS1 related protein</fullName>
    </submittedName>
</protein>
<geneLocation type="plasmid" evidence="1 2">
    <name>pDGEO01</name>
</geneLocation>
<keyword evidence="1" id="KW-0614">Plasmid</keyword>
<sequence length="153" mass="16839">MDAKHALYASEAHSLMNRLENLLLGRFTVGHRSGVGVEATTTDLTQVRLGAVFGLSVLDRLDALTGWALGHPSITSRRRSHYPLLEVSALSGWVSPLSRPYPRHYSGAFAFSKFLYPLHRPRSLRFGYHRSGARGAYPVGRRGLKTLGGGCHL</sequence>
<dbReference type="KEGG" id="dge:Dgeo_2532"/>
<dbReference type="EMBL" id="CP000358">
    <property type="protein sequence ID" value="ABF43966.1"/>
    <property type="molecule type" value="Genomic_DNA"/>
</dbReference>
<evidence type="ECO:0000313" key="2">
    <source>
        <dbReference type="Proteomes" id="UP000002431"/>
    </source>
</evidence>
<organism evidence="1 2">
    <name type="scientific">Deinococcus geothermalis (strain DSM 11300 / CIP 105573 / AG-3a)</name>
    <dbReference type="NCBI Taxonomy" id="319795"/>
    <lineage>
        <taxon>Bacteria</taxon>
        <taxon>Thermotogati</taxon>
        <taxon>Deinococcota</taxon>
        <taxon>Deinococci</taxon>
        <taxon>Deinococcales</taxon>
        <taxon>Deinococcaceae</taxon>
        <taxon>Deinococcus</taxon>
    </lineage>
</organism>
<dbReference type="AlphaFoldDB" id="Q1J3G8"/>